<reference evidence="3" key="1">
    <citation type="journal article" date="2023" name="Int. J. Syst. Evol. Microbiol.">
        <title>Claveliimonas bilis gen. nov., sp. nov., deoxycholic acid-producing bacteria isolated from human faeces, and reclassification of Sellimonas monacensis Zenner et al. 2021 as Claveliimonas monacensis comb. nov.</title>
        <authorList>
            <person name="Hisatomi A."/>
            <person name="Kastawa N.W.E.P.G."/>
            <person name="Song I."/>
            <person name="Ohkuma M."/>
            <person name="Fukiya S."/>
            <person name="Sakamoto M."/>
        </authorList>
    </citation>
    <scope>NUCLEOTIDE SEQUENCE [LARGE SCALE GENOMIC DNA]</scope>
    <source>
        <strain evidence="3">12BBH14</strain>
    </source>
</reference>
<keyword evidence="1" id="KW-1133">Transmembrane helix</keyword>
<feature type="transmembrane region" description="Helical" evidence="1">
    <location>
        <begin position="304"/>
        <end position="324"/>
    </location>
</feature>
<evidence type="ECO:0000313" key="2">
    <source>
        <dbReference type="EMBL" id="BDZ78543.1"/>
    </source>
</evidence>
<dbReference type="Proteomes" id="UP001305815">
    <property type="component" value="Chromosome"/>
</dbReference>
<dbReference type="EMBL" id="AP027742">
    <property type="protein sequence ID" value="BDZ78543.1"/>
    <property type="molecule type" value="Genomic_DNA"/>
</dbReference>
<feature type="transmembrane region" description="Helical" evidence="1">
    <location>
        <begin position="246"/>
        <end position="272"/>
    </location>
</feature>
<accession>A0ABN6Z058</accession>
<protein>
    <submittedName>
        <fullName evidence="2">ABC transporter permease</fullName>
    </submittedName>
</protein>
<dbReference type="RefSeq" id="WP_230105148.1">
    <property type="nucleotide sequence ID" value="NZ_AP024845.1"/>
</dbReference>
<organism evidence="2 3">
    <name type="scientific">Claveliimonas bilis</name>
    <dbReference type="NCBI Taxonomy" id="3028070"/>
    <lineage>
        <taxon>Bacteria</taxon>
        <taxon>Bacillati</taxon>
        <taxon>Bacillota</taxon>
        <taxon>Clostridia</taxon>
        <taxon>Lachnospirales</taxon>
        <taxon>Lachnospiraceae</taxon>
        <taxon>Claveliimonas</taxon>
    </lineage>
</organism>
<feature type="transmembrane region" description="Helical" evidence="1">
    <location>
        <begin position="331"/>
        <end position="351"/>
    </location>
</feature>
<evidence type="ECO:0000256" key="1">
    <source>
        <dbReference type="SAM" id="Phobius"/>
    </source>
</evidence>
<feature type="transmembrane region" description="Helical" evidence="1">
    <location>
        <begin position="390"/>
        <end position="414"/>
    </location>
</feature>
<keyword evidence="1" id="KW-0812">Transmembrane</keyword>
<keyword evidence="3" id="KW-1185">Reference proteome</keyword>
<feature type="transmembrane region" description="Helical" evidence="1">
    <location>
        <begin position="203"/>
        <end position="225"/>
    </location>
</feature>
<name>A0ABN6Z058_9FIRM</name>
<sequence>MRIFTAELKRFLKTRSVQITLLLGLLFAVALAYFPISFESYIYTDEDGQEVTVEGLEAIRMQRENQGQFHGEITEEKLAESIDRWHSFENRYEGGLPDGIYDDRVSGSDYFQDVYPYEWILTRMSEAYAEPETGMALSREELTEEHADGFYQQIDQHLSDLLYLENGTGKKVDAAVSQAKTLYEQIDRPFYYESGISSNAVDYTVLIVFLLVILGTILVAPAFSGDYQTQAEQIIKCTRHGRRKLAVNRILAALLIVTVEYFLCTGIFLLIMDTAFGWESLKTSVQALLSVAVFLPVNIWELQILIILGGYISLLATICFTLFLSGRMKKIFSSSILALVFLFLPLLLYIMANGNVGNWLRCLLPSSGVGLNNSLTYALLDTKFVFAGDMAVWIPFVMVGAAAVETVVFFLFAVRDWCGKSKG</sequence>
<evidence type="ECO:0000313" key="3">
    <source>
        <dbReference type="Proteomes" id="UP001305815"/>
    </source>
</evidence>
<gene>
    <name evidence="2" type="ORF">Lac1_27260</name>
</gene>
<keyword evidence="1" id="KW-0472">Membrane</keyword>
<proteinExistence type="predicted"/>